<gene>
    <name evidence="2" type="ORF">SIL72_10230</name>
</gene>
<dbReference type="Pfam" id="PF01144">
    <property type="entry name" value="CoA_trans"/>
    <property type="match status" value="1"/>
</dbReference>
<accession>A0AB35T4S3</accession>
<dbReference type="GO" id="GO:0008410">
    <property type="term" value="F:CoA-transferase activity"/>
    <property type="evidence" value="ECO:0007669"/>
    <property type="project" value="InterPro"/>
</dbReference>
<protein>
    <submittedName>
        <fullName evidence="2">CoA transferase subunit A</fullName>
    </submittedName>
</protein>
<proteinExistence type="predicted"/>
<evidence type="ECO:0000313" key="3">
    <source>
        <dbReference type="Proteomes" id="UP001281130"/>
    </source>
</evidence>
<comment type="caution">
    <text evidence="2">The sequence shown here is derived from an EMBL/GenBank/DDBJ whole genome shotgun (WGS) entry which is preliminary data.</text>
</comment>
<dbReference type="EMBL" id="JAWXXX010000001">
    <property type="protein sequence ID" value="MDX5894403.1"/>
    <property type="molecule type" value="Genomic_DNA"/>
</dbReference>
<evidence type="ECO:0000256" key="1">
    <source>
        <dbReference type="ARBA" id="ARBA00022679"/>
    </source>
</evidence>
<sequence>MEIAMELADEPVGSRIISAEEAAALVGPGSTVMVGGFGLVGTPLTVIEALLSSPEARELTTISNNVGEPGKGLGKLLLEGRIRRAIGSYFTSNPDVLERYNRGELEVRLVPQGTLAEAIRAGGAGLGGFYTKTGVGSDLAEGREVREIDGEVYLFEKPLRADIALIRAHRADTLGNLTYYKTARNFNPDMAAAADVVVAEVDEIVEAGALDPERVVTPHPYVDYLVRARIKLSTDPGPLLDRSGGG</sequence>
<dbReference type="PANTHER" id="PTHR13707:SF60">
    <property type="entry name" value="ACETATE COA-TRANSFERASE SUBUNIT ALPHA"/>
    <property type="match status" value="1"/>
</dbReference>
<dbReference type="PANTHER" id="PTHR13707">
    <property type="entry name" value="KETOACID-COENZYME A TRANSFERASE"/>
    <property type="match status" value="1"/>
</dbReference>
<dbReference type="Proteomes" id="UP001281130">
    <property type="component" value="Unassembled WGS sequence"/>
</dbReference>
<evidence type="ECO:0000313" key="2">
    <source>
        <dbReference type="EMBL" id="MDX5894403.1"/>
    </source>
</evidence>
<dbReference type="SMART" id="SM00882">
    <property type="entry name" value="CoA_trans"/>
    <property type="match status" value="1"/>
</dbReference>
<dbReference type="InterPro" id="IPR004165">
    <property type="entry name" value="CoA_trans_fam_I"/>
</dbReference>
<keyword evidence="1 2" id="KW-0808">Transferase</keyword>
<reference evidence="2" key="1">
    <citation type="submission" date="2023-11" db="EMBL/GenBank/DDBJ databases">
        <title>MicrobeMod: A computational toolkit for identifying prokaryotic methylation and restriction-modification with nanopore sequencing.</title>
        <authorList>
            <person name="Crits-Christoph A."/>
            <person name="Kang S.C."/>
            <person name="Lee H."/>
            <person name="Ostrov N."/>
        </authorList>
    </citation>
    <scope>NUCLEOTIDE SEQUENCE</scope>
    <source>
        <strain evidence="2">ATCC 51242</strain>
    </source>
</reference>
<dbReference type="InterPro" id="IPR012792">
    <property type="entry name" value="3-oxoacid_CoA-transf_A"/>
</dbReference>
<organism evidence="2 3">
    <name type="scientific">Rubrobacter radiotolerans</name>
    <name type="common">Arthrobacter radiotolerans</name>
    <dbReference type="NCBI Taxonomy" id="42256"/>
    <lineage>
        <taxon>Bacteria</taxon>
        <taxon>Bacillati</taxon>
        <taxon>Actinomycetota</taxon>
        <taxon>Rubrobacteria</taxon>
        <taxon>Rubrobacterales</taxon>
        <taxon>Rubrobacteraceae</taxon>
        <taxon>Rubrobacter</taxon>
    </lineage>
</organism>
<name>A0AB35T4S3_RUBRA</name>
<dbReference type="NCBIfam" id="TIGR02429">
    <property type="entry name" value="pcaI_scoA_fam"/>
    <property type="match status" value="1"/>
</dbReference>
<dbReference type="Gene3D" id="3.40.1080.10">
    <property type="entry name" value="Glutaconate Coenzyme A-transferase"/>
    <property type="match status" value="1"/>
</dbReference>
<dbReference type="InterPro" id="IPR037171">
    <property type="entry name" value="NagB/RpiA_transferase-like"/>
</dbReference>
<dbReference type="AlphaFoldDB" id="A0AB35T4S3"/>
<dbReference type="SUPFAM" id="SSF100950">
    <property type="entry name" value="NagB/RpiA/CoA transferase-like"/>
    <property type="match status" value="1"/>
</dbReference>